<gene>
    <name evidence="1" type="ORF">NCTC12112_02546</name>
</gene>
<dbReference type="NCBIfam" id="TIGR02687">
    <property type="entry name" value="BREX-1 system phosphatase PglZ type A"/>
    <property type="match status" value="1"/>
</dbReference>
<dbReference type="GeneID" id="78453824"/>
<dbReference type="AlphaFoldDB" id="A0AAX2JFY9"/>
<dbReference type="Pfam" id="PF08665">
    <property type="entry name" value="PglZ"/>
    <property type="match status" value="1"/>
</dbReference>
<dbReference type="Proteomes" id="UP000249008">
    <property type="component" value="Chromosome 1"/>
</dbReference>
<accession>A0AAX2JFY9</accession>
<sequence>MEIEKIKEMLEYRFSLTPVYPKKRHIIFWYDNDRAFKDVMEELRLENIKIIILTKEMNKKGEMIDTNIFKTKYTLEIADIESNYLIYSEYPKPKDNENYLLDIEFYSEFFEADKSAMIIEELKLDRTDYKLSKIIKDHLEFFASKERKEKLKKVINDIDNMNENKLKMSILASISGSKSIEILEILKNLIINKNKLEIVEKWMGLKYLYNQIKKKFDIDVNNFKQFLKILLVVHFYRGIQQKPHINLEKYYIGKTNEIYLFVESLLQNNQINKMIKEEFYNLSLEINIKDRIDELELESSVQGIGIEYFDQIVIKDIVERLTLGFKEFDIYQKYIEIRLDNSLWREKYFYFYKALFAAINILRLKETVTVKERSNINEVFIDYTSEYYMIDKYYREFYYSYDNGKNNELYGILDELEDRIAYFYEKEYLEILLEIWSNHISEREKLPQQKNFYKEHITKADTRVAVIISDALRFEVGNEIAKKLMKEANTKEIILNSMITELPSITSIGMANLLPFGSQKKIDLIEKKIFIKNINTLNTENREKILKLSCGESVAITFDRFKNKSRGEQEEYIKGKKVIYIYHDNIDAIGDKGKTENRAFEACHITIEDITGLSKTLSSLGIVNIYITSDHGFLYERKEIAEYDKIELSNQEYFSIGKRYALYSNYVEEKGCITLNVNDLYGIFPIKNQRIKSLGNGLQFVHGGISPQEMIVPLIHYKSGVNSKKSSKVGVRIKESVWKITSNLTKFTIYQLEPVSIKGKIIERDIVAALYTELGIKVSDEFKVRLNATEENFQYNFRLTLSGEHKKVFLKISDIESGDILDSKEYNVNLGIASDFDF</sequence>
<name>A0AAX2JFY9_9FUSO</name>
<dbReference type="RefSeq" id="WP_005980887.1">
    <property type="nucleotide sequence ID" value="NZ_CABKNW010000005.1"/>
</dbReference>
<proteinExistence type="predicted"/>
<evidence type="ECO:0000313" key="1">
    <source>
        <dbReference type="EMBL" id="SQJ11056.1"/>
    </source>
</evidence>
<protein>
    <submittedName>
        <fullName evidence="1">PglZ domain</fullName>
    </submittedName>
</protein>
<dbReference type="InterPro" id="IPR014060">
    <property type="entry name" value="PglZ"/>
</dbReference>
<dbReference type="KEGG" id="ful:C4N20_03315"/>
<organism evidence="1 2">
    <name type="scientific">Fusobacterium ulcerans</name>
    <dbReference type="NCBI Taxonomy" id="861"/>
    <lineage>
        <taxon>Bacteria</taxon>
        <taxon>Fusobacteriati</taxon>
        <taxon>Fusobacteriota</taxon>
        <taxon>Fusobacteriia</taxon>
        <taxon>Fusobacteriales</taxon>
        <taxon>Fusobacteriaceae</taxon>
        <taxon>Fusobacterium</taxon>
    </lineage>
</organism>
<dbReference type="EMBL" id="LS483487">
    <property type="protein sequence ID" value="SQJ11056.1"/>
    <property type="molecule type" value="Genomic_DNA"/>
</dbReference>
<evidence type="ECO:0000313" key="2">
    <source>
        <dbReference type="Proteomes" id="UP000249008"/>
    </source>
</evidence>
<reference evidence="1 2" key="1">
    <citation type="submission" date="2018-06" db="EMBL/GenBank/DDBJ databases">
        <authorList>
            <consortium name="Pathogen Informatics"/>
            <person name="Doyle S."/>
        </authorList>
    </citation>
    <scope>NUCLEOTIDE SEQUENCE [LARGE SCALE GENOMIC DNA]</scope>
    <source>
        <strain evidence="1 2">NCTC12112</strain>
    </source>
</reference>